<dbReference type="Proteomes" id="UP000738349">
    <property type="component" value="Unassembled WGS sequence"/>
</dbReference>
<feature type="compositionally biased region" description="Polar residues" evidence="1">
    <location>
        <begin position="52"/>
        <end position="67"/>
    </location>
</feature>
<accession>A0A9P9F9Y8</accession>
<feature type="transmembrane region" description="Helical" evidence="2">
    <location>
        <begin position="576"/>
        <end position="595"/>
    </location>
</feature>
<feature type="compositionally biased region" description="Polar residues" evidence="1">
    <location>
        <begin position="20"/>
        <end position="39"/>
    </location>
</feature>
<keyword evidence="2" id="KW-1133">Transmembrane helix</keyword>
<gene>
    <name evidence="3" type="ORF">EDB81DRAFT_645466</name>
</gene>
<feature type="transmembrane region" description="Helical" evidence="2">
    <location>
        <begin position="759"/>
        <end position="783"/>
    </location>
</feature>
<feature type="transmembrane region" description="Helical" evidence="2">
    <location>
        <begin position="695"/>
        <end position="714"/>
    </location>
</feature>
<feature type="transmembrane region" description="Helical" evidence="2">
    <location>
        <begin position="223"/>
        <end position="246"/>
    </location>
</feature>
<evidence type="ECO:0000313" key="3">
    <source>
        <dbReference type="EMBL" id="KAH7156530.1"/>
    </source>
</evidence>
<evidence type="ECO:0000256" key="1">
    <source>
        <dbReference type="SAM" id="MobiDB-lite"/>
    </source>
</evidence>
<keyword evidence="4" id="KW-1185">Reference proteome</keyword>
<reference evidence="3" key="1">
    <citation type="journal article" date="2021" name="Nat. Commun.">
        <title>Genetic determinants of endophytism in the Arabidopsis root mycobiome.</title>
        <authorList>
            <person name="Mesny F."/>
            <person name="Miyauchi S."/>
            <person name="Thiergart T."/>
            <person name="Pickel B."/>
            <person name="Atanasova L."/>
            <person name="Karlsson M."/>
            <person name="Huettel B."/>
            <person name="Barry K.W."/>
            <person name="Haridas S."/>
            <person name="Chen C."/>
            <person name="Bauer D."/>
            <person name="Andreopoulos W."/>
            <person name="Pangilinan J."/>
            <person name="LaButti K."/>
            <person name="Riley R."/>
            <person name="Lipzen A."/>
            <person name="Clum A."/>
            <person name="Drula E."/>
            <person name="Henrissat B."/>
            <person name="Kohler A."/>
            <person name="Grigoriev I.V."/>
            <person name="Martin F.M."/>
            <person name="Hacquard S."/>
        </authorList>
    </citation>
    <scope>NUCLEOTIDE SEQUENCE</scope>
    <source>
        <strain evidence="3">MPI-CAGE-AT-0147</strain>
    </source>
</reference>
<dbReference type="Pfam" id="PF11915">
    <property type="entry name" value="DUF3433"/>
    <property type="match status" value="2"/>
</dbReference>
<dbReference type="PANTHER" id="PTHR37544">
    <property type="entry name" value="SPRAY-RELATED"/>
    <property type="match status" value="1"/>
</dbReference>
<proteinExistence type="predicted"/>
<comment type="caution">
    <text evidence="3">The sequence shown here is derived from an EMBL/GenBank/DDBJ whole genome shotgun (WGS) entry which is preliminary data.</text>
</comment>
<dbReference type="EMBL" id="JAGMUV010000005">
    <property type="protein sequence ID" value="KAH7156530.1"/>
    <property type="molecule type" value="Genomic_DNA"/>
</dbReference>
<evidence type="ECO:0000313" key="4">
    <source>
        <dbReference type="Proteomes" id="UP000738349"/>
    </source>
</evidence>
<protein>
    <submittedName>
        <fullName evidence="3">Uncharacterized protein</fullName>
    </submittedName>
</protein>
<keyword evidence="2" id="KW-0812">Transmembrane</keyword>
<feature type="transmembrane region" description="Helical" evidence="2">
    <location>
        <begin position="647"/>
        <end position="675"/>
    </location>
</feature>
<feature type="transmembrane region" description="Helical" evidence="2">
    <location>
        <begin position="157"/>
        <end position="175"/>
    </location>
</feature>
<name>A0A9P9F9Y8_9HYPO</name>
<evidence type="ECO:0000256" key="2">
    <source>
        <dbReference type="SAM" id="Phobius"/>
    </source>
</evidence>
<dbReference type="OrthoDB" id="5332281at2759"/>
<keyword evidence="2" id="KW-0472">Membrane</keyword>
<feature type="compositionally biased region" description="Basic and acidic residues" evidence="1">
    <location>
        <begin position="96"/>
        <end position="105"/>
    </location>
</feature>
<dbReference type="PANTHER" id="PTHR37544:SF3">
    <property type="entry name" value="SPRAY"/>
    <property type="match status" value="1"/>
</dbReference>
<feature type="transmembrane region" description="Helical" evidence="2">
    <location>
        <begin position="114"/>
        <end position="137"/>
    </location>
</feature>
<feature type="region of interest" description="Disordered" evidence="1">
    <location>
        <begin position="1"/>
        <end position="105"/>
    </location>
</feature>
<feature type="transmembrane region" description="Helical" evidence="2">
    <location>
        <begin position="1150"/>
        <end position="1171"/>
    </location>
</feature>
<organism evidence="3 4">
    <name type="scientific">Dactylonectria macrodidyma</name>
    <dbReference type="NCBI Taxonomy" id="307937"/>
    <lineage>
        <taxon>Eukaryota</taxon>
        <taxon>Fungi</taxon>
        <taxon>Dikarya</taxon>
        <taxon>Ascomycota</taxon>
        <taxon>Pezizomycotina</taxon>
        <taxon>Sordariomycetes</taxon>
        <taxon>Hypocreomycetidae</taxon>
        <taxon>Hypocreales</taxon>
        <taxon>Nectriaceae</taxon>
        <taxon>Dactylonectria</taxon>
    </lineage>
</organism>
<sequence length="1283" mass="143276">MFPYHHSQPLLNDNFHRNQGLRQTSGTPSASNESISDHTSIWRPVRLDQGPPTATESTRSLRSSAQTEHVRPVSGFQRHISHDSAHPPLLGPSVTSRDEKLPEEQKQDARWHPFWLRQVVLGGFFLVFLCCTIALPIMLVCSKRNNGLFESGPNFAYVWRFGPTAVITIFSIFWSRVEFQTLRYMPWMAIKRGQSLGESGYCLDYTQMLSPAVLYQSLRRKHFFVFFVSTVSMILKAQIILSPGLYHIQAAQSLASVDVQTLDSFAVTEDLNNATGTAPYYHARALQNFDMTFPFGVAKSGAYQTFRLANETSTTRGTADAPLTVIVDGVFAAMKCLELEDYSISNSTINQLGYHNFTIDLKFENCDRRMSIQNIIQWTNSNDNKVESYWTLDNQLDPEYPCTSLPQQHPNFLYYAAYYIPSARNVSLPQLNASAAVICSPIAYTSKVKIIDDGFSPEMAILPDQKNTTIESDPWVMLQNGIPGILGYSGISSTNIVMGPVEKAFGFRGKDPNLRDTSLYHSNVLAQAVMNLTEQIGPMLSHYQLRQTEQDQAVGSVVGSIVVKANKLQVKEIICLWMTGLFGVTTCIAFGAIFYSRRVSHVWHRDPATLLGTMLFFQGNTELSTDVTKCLSGDRTSKKKEWSHSEYSSVVLGVWFRAMFTMFVVSLIVGLIVALEASDKSGGLATIDEEGYLYLLWKSLPTLAMLLVSLNVGFTDTVMRDLATYSKLYHRPCDSRELDMSLLDMLGFRALHHSIRLKLCAVTIYQILATFCAFLTTLAAALLTSQSIPGSTPTQLEQDSWFGYRQILKNKTQVEGPSGIRENIGSLLLARRLSNFTYPRNTYADLVFPNLSISEANWDGNTSAQLRIPAAKLLPTCVQISDDDYGMLIENDTYPYTLKAIISRSFSCLDGSSFEHNETIGIRSSTTEEDGSSYIGKLLDSPENVGFNSFYCNPDLDDNTILSTPWRVQTYMWGKFSASNMDFEHFSFWRCNYSWAEVATDLSLIWANKAILIDHQNPPVENSSTIKPWSPPIGFPELGGLDGDLPLSDVFPEIEVTNPQAIEFSNRFSVLVEPFGPLQVEDFGKPSQDDVILEALHSNLGFVSAQLANIENRLGIDEESEAAPVKHGDLPSVNATIVDNGRLRLVQNAAMTYTLVGILSVVVLVNVWALTSMSLRHKLNREGSWLLNMDLKGLAPKGFSSIAMMESLIHGSNFLKDVPADSCPTSSEELHQWLVGTLFRIGWFQDGATEEEQFTVGVLEDENFPFLANKGDIELTQENTREL</sequence>
<dbReference type="InterPro" id="IPR021840">
    <property type="entry name" value="DUF3433"/>
</dbReference>